<accession>A0ABX4VME7</accession>
<comment type="caution">
    <text evidence="1">The sequence shown here is derived from an EMBL/GenBank/DDBJ whole genome shotgun (WGS) entry which is preliminary data.</text>
</comment>
<evidence type="ECO:0000313" key="1">
    <source>
        <dbReference type="EMBL" id="PNF69260.1"/>
    </source>
</evidence>
<dbReference type="Proteomes" id="UP000236063">
    <property type="component" value="Unassembled WGS sequence"/>
</dbReference>
<dbReference type="RefSeq" id="WP_069732711.1">
    <property type="nucleotide sequence ID" value="NZ_JABWOU010000003.1"/>
</dbReference>
<protein>
    <submittedName>
        <fullName evidence="1">Pyocin immunity protein</fullName>
    </submittedName>
</protein>
<proteinExistence type="predicted"/>
<reference evidence="1 2" key="1">
    <citation type="submission" date="2018-01" db="EMBL/GenBank/DDBJ databases">
        <title>Multi-drug resistant Enterobacter species isolated from the International Space Station and comparative genomic analyses with human pathogenic strains.</title>
        <authorList>
            <person name="Singh N.K."/>
            <person name="Bezdan D."/>
            <person name="McIntyre A."/>
            <person name="Sielaff A.C."/>
            <person name="Wheeler K."/>
            <person name="Mason C."/>
            <person name="Venkateswaran K."/>
        </authorList>
    </citation>
    <scope>NUCLEOTIDE SEQUENCE [LARGE SCALE GENOMIC DNA]</scope>
    <source>
        <strain evidence="1 2">IF2SW-P2</strain>
    </source>
</reference>
<evidence type="ECO:0000313" key="2">
    <source>
        <dbReference type="Proteomes" id="UP000236063"/>
    </source>
</evidence>
<sequence>MTVNVEALLRSIGKTYQEIFDNGLIPYKTKPSGDSGDPVLELDMVKEGVYLAFHRSSRKLFCVTLTLLDEDRPSVRFPNELPSPLQKEMSISWMHEQFDAPDKSIRPKIIGGLQFGLKERYTLEGFHIPLSMQAAYTASNQVESLTFMPLTDSTW</sequence>
<gene>
    <name evidence="1" type="ORF">C1167_15440</name>
</gene>
<keyword evidence="2" id="KW-1185">Reference proteome</keyword>
<dbReference type="InterPro" id="IPR045657">
    <property type="entry name" value="DUF6392"/>
</dbReference>
<organism evidence="1 2">
    <name type="scientific">Enterobacter bugandensis</name>
    <dbReference type="NCBI Taxonomy" id="881260"/>
    <lineage>
        <taxon>Bacteria</taxon>
        <taxon>Pseudomonadati</taxon>
        <taxon>Pseudomonadota</taxon>
        <taxon>Gammaproteobacteria</taxon>
        <taxon>Enterobacterales</taxon>
        <taxon>Enterobacteriaceae</taxon>
        <taxon>Enterobacter</taxon>
    </lineage>
</organism>
<name>A0ABX4VME7_9ENTR</name>
<dbReference type="Pfam" id="PF19929">
    <property type="entry name" value="DUF6392"/>
    <property type="match status" value="1"/>
</dbReference>
<dbReference type="EMBL" id="POUR01000001">
    <property type="protein sequence ID" value="PNF69260.1"/>
    <property type="molecule type" value="Genomic_DNA"/>
</dbReference>